<feature type="domain" description="Ketoreductase" evidence="3">
    <location>
        <begin position="11"/>
        <end position="196"/>
    </location>
</feature>
<comment type="caution">
    <text evidence="4">The sequence shown here is derived from an EMBL/GenBank/DDBJ whole genome shotgun (WGS) entry which is preliminary data.</text>
</comment>
<dbReference type="PRINTS" id="PR00081">
    <property type="entry name" value="GDHRDH"/>
</dbReference>
<dbReference type="InterPro" id="IPR002347">
    <property type="entry name" value="SDR_fam"/>
</dbReference>
<sequence>MSFPTIDLRGRVALVTGGSRGLGYAIATGLARAGADVMITSRHKDAADKAAADIAAATGRRVQGLAADVRSVVNAQRMVADTVAAFGGLHILVNNAGVAITRYALDLTEDDWDTVVDTHLKGAFFASQAACRHMKDADGGVIVNISSVMGTVGEKAIAPYCAAKAGLQNLTRALAMEWARFGVRVVAVAPAYIRTGLNEDWMNDERFVGRILERTPLRRLGTPEEIAAAVAFLASDLSGYTTGETLYVDGGWTAQ</sequence>
<dbReference type="EMBL" id="LZRT01000086">
    <property type="protein sequence ID" value="OUM86759.1"/>
    <property type="molecule type" value="Genomic_DNA"/>
</dbReference>
<dbReference type="PROSITE" id="PS00061">
    <property type="entry name" value="ADH_SHORT"/>
    <property type="match status" value="1"/>
</dbReference>
<proteinExistence type="inferred from homology"/>
<dbReference type="NCBIfam" id="NF005559">
    <property type="entry name" value="PRK07231.1"/>
    <property type="match status" value="1"/>
</dbReference>
<dbReference type="InterPro" id="IPR057326">
    <property type="entry name" value="KR_dom"/>
</dbReference>
<dbReference type="GO" id="GO:0016616">
    <property type="term" value="F:oxidoreductase activity, acting on the CH-OH group of donors, NAD or NADP as acceptor"/>
    <property type="evidence" value="ECO:0007669"/>
    <property type="project" value="TreeGrafter"/>
</dbReference>
<evidence type="ECO:0000256" key="1">
    <source>
        <dbReference type="ARBA" id="ARBA00006484"/>
    </source>
</evidence>
<organism evidence="4 5">
    <name type="scientific">Bacillus thermozeamaize</name>
    <dbReference type="NCBI Taxonomy" id="230954"/>
    <lineage>
        <taxon>Bacteria</taxon>
        <taxon>Bacillati</taxon>
        <taxon>Bacillota</taxon>
        <taxon>Bacilli</taxon>
        <taxon>Bacillales</taxon>
        <taxon>Bacillaceae</taxon>
        <taxon>Bacillus</taxon>
    </lineage>
</organism>
<accession>A0A1Y3PR22</accession>
<evidence type="ECO:0000259" key="3">
    <source>
        <dbReference type="SMART" id="SM00822"/>
    </source>
</evidence>
<dbReference type="GO" id="GO:0048038">
    <property type="term" value="F:quinone binding"/>
    <property type="evidence" value="ECO:0007669"/>
    <property type="project" value="TreeGrafter"/>
</dbReference>
<dbReference type="PRINTS" id="PR00080">
    <property type="entry name" value="SDRFAMILY"/>
</dbReference>
<gene>
    <name evidence="4" type="ORF">BAA01_03980</name>
</gene>
<evidence type="ECO:0000313" key="5">
    <source>
        <dbReference type="Proteomes" id="UP000196475"/>
    </source>
</evidence>
<dbReference type="GO" id="GO:0008206">
    <property type="term" value="P:bile acid metabolic process"/>
    <property type="evidence" value="ECO:0007669"/>
    <property type="project" value="UniProtKB-ARBA"/>
</dbReference>
<evidence type="ECO:0000313" key="4">
    <source>
        <dbReference type="EMBL" id="OUM86759.1"/>
    </source>
</evidence>
<keyword evidence="2" id="KW-0560">Oxidoreductase</keyword>
<reference evidence="5" key="1">
    <citation type="submission" date="2016-06" db="EMBL/GenBank/DDBJ databases">
        <authorList>
            <person name="Nascimento L."/>
            <person name="Pereira R.V."/>
            <person name="Martins L.F."/>
            <person name="Quaggio R.B."/>
            <person name="Silva A.M."/>
            <person name="Setubal J.C."/>
        </authorList>
    </citation>
    <scope>NUCLEOTIDE SEQUENCE [LARGE SCALE GENOMIC DNA]</scope>
</reference>
<comment type="similarity">
    <text evidence="1">Belongs to the short-chain dehydrogenases/reductases (SDR) family.</text>
</comment>
<dbReference type="FunFam" id="3.40.50.720:FF:000084">
    <property type="entry name" value="Short-chain dehydrogenase reductase"/>
    <property type="match status" value="1"/>
</dbReference>
<dbReference type="Gene3D" id="3.40.50.720">
    <property type="entry name" value="NAD(P)-binding Rossmann-like Domain"/>
    <property type="match status" value="1"/>
</dbReference>
<dbReference type="Proteomes" id="UP000196475">
    <property type="component" value="Unassembled WGS sequence"/>
</dbReference>
<dbReference type="SMART" id="SM00822">
    <property type="entry name" value="PKS_KR"/>
    <property type="match status" value="1"/>
</dbReference>
<dbReference type="AlphaFoldDB" id="A0A1Y3PR22"/>
<dbReference type="InterPro" id="IPR020904">
    <property type="entry name" value="Sc_DH/Rdtase_CS"/>
</dbReference>
<evidence type="ECO:0000256" key="2">
    <source>
        <dbReference type="ARBA" id="ARBA00023002"/>
    </source>
</evidence>
<name>A0A1Y3PR22_9BACI</name>
<dbReference type="Pfam" id="PF13561">
    <property type="entry name" value="adh_short_C2"/>
    <property type="match status" value="1"/>
</dbReference>
<protein>
    <recommendedName>
        <fullName evidence="3">Ketoreductase domain-containing protein</fullName>
    </recommendedName>
</protein>
<dbReference type="SUPFAM" id="SSF51735">
    <property type="entry name" value="NAD(P)-binding Rossmann-fold domains"/>
    <property type="match status" value="1"/>
</dbReference>
<dbReference type="GO" id="GO:0006633">
    <property type="term" value="P:fatty acid biosynthetic process"/>
    <property type="evidence" value="ECO:0007669"/>
    <property type="project" value="TreeGrafter"/>
</dbReference>
<dbReference type="PANTHER" id="PTHR42760">
    <property type="entry name" value="SHORT-CHAIN DEHYDROGENASES/REDUCTASES FAMILY MEMBER"/>
    <property type="match status" value="1"/>
</dbReference>
<dbReference type="InterPro" id="IPR036291">
    <property type="entry name" value="NAD(P)-bd_dom_sf"/>
</dbReference>
<dbReference type="PANTHER" id="PTHR42760:SF133">
    <property type="entry name" value="3-OXOACYL-[ACYL-CARRIER-PROTEIN] REDUCTASE"/>
    <property type="match status" value="1"/>
</dbReference>